<dbReference type="EMBL" id="LR797097">
    <property type="protein sequence ID" value="CAB4186597.1"/>
    <property type="molecule type" value="Genomic_DNA"/>
</dbReference>
<dbReference type="Gene3D" id="3.40.50.300">
    <property type="entry name" value="P-loop containing nucleotide triphosphate hydrolases"/>
    <property type="match status" value="1"/>
</dbReference>
<feature type="region of interest" description="Disordered" evidence="1">
    <location>
        <begin position="363"/>
        <end position="385"/>
    </location>
</feature>
<evidence type="ECO:0008006" key="3">
    <source>
        <dbReference type="Google" id="ProtNLM"/>
    </source>
</evidence>
<evidence type="ECO:0000313" key="2">
    <source>
        <dbReference type="EMBL" id="CAB4186597.1"/>
    </source>
</evidence>
<dbReference type="InterPro" id="IPR027417">
    <property type="entry name" value="P-loop_NTPase"/>
</dbReference>
<protein>
    <recommendedName>
        <fullName evidence="3">Terminase-like family</fullName>
    </recommendedName>
</protein>
<dbReference type="Gene3D" id="3.30.420.280">
    <property type="match status" value="1"/>
</dbReference>
<organism evidence="2">
    <name type="scientific">uncultured Caudovirales phage</name>
    <dbReference type="NCBI Taxonomy" id="2100421"/>
    <lineage>
        <taxon>Viruses</taxon>
        <taxon>Duplodnaviria</taxon>
        <taxon>Heunggongvirae</taxon>
        <taxon>Uroviricota</taxon>
        <taxon>Caudoviricetes</taxon>
        <taxon>Peduoviridae</taxon>
        <taxon>Maltschvirus</taxon>
        <taxon>Maltschvirus maltsch</taxon>
    </lineage>
</organism>
<gene>
    <name evidence="2" type="ORF">UFOVP1151_16</name>
</gene>
<reference evidence="2" key="1">
    <citation type="submission" date="2020-05" db="EMBL/GenBank/DDBJ databases">
        <authorList>
            <person name="Chiriac C."/>
            <person name="Salcher M."/>
            <person name="Ghai R."/>
            <person name="Kavagutti S V."/>
        </authorList>
    </citation>
    <scope>NUCLEOTIDE SEQUENCE</scope>
</reference>
<evidence type="ECO:0000256" key="1">
    <source>
        <dbReference type="SAM" id="MobiDB-lite"/>
    </source>
</evidence>
<name>A0A6J5QVS0_9CAUD</name>
<accession>A0A6J5QVS0</accession>
<sequence length="535" mass="60531">MAFTPTPHPILVTPSEDDIKKLAEKVGAEKVAEILNLREDKILAEKLDPYRHGFDLPHWKEADQLLKENNEVLILGGNRASKTEWAAKRVVQTLINTKDARVWCLHTTNQSSIQMQQPVIFKYLPSEFKDLKKNKVQNVQYTQKNGFSDNTFILPNKSQCFFMNYAQKRDVIEGGEVDLIWCDELVPLDWIETLRYRIVTRFGKLITTFTPITGYSSVVKEYVSGAKILENKPSPLLPDNINVNGCPRGMMPYKAKSYVRPAAVMWFHSQLNPYNPFEQLKKTLAGKKPYEIKIRAYGWADNISGSQFPRFTQEVNVVKAEQVPEEGTNYMVIDPAGARNWFMLWMRVDKSGDMYVYREFPDSSDGEWALPASEPDGKAGTAQRNGAGRSLAEYKALILDLEKGEEIWERYIDPRAGGSKAVTEDGGTTLIDMLDDGEHPMHFQPAAGIRIEQGVALINDGFSYDMNQEITPLNKPKLYISDSCQNLIYCVKEWTGADGEKGATKDPIDCLRYLMVMNPIYQGGDAMQSWGGGSY</sequence>
<proteinExistence type="predicted"/>